<feature type="chain" id="PRO_5039173993" evidence="6">
    <location>
        <begin position="27"/>
        <end position="171"/>
    </location>
</feature>
<feature type="region of interest" description="Disordered" evidence="4">
    <location>
        <begin position="140"/>
        <end position="171"/>
    </location>
</feature>
<evidence type="ECO:0000256" key="3">
    <source>
        <dbReference type="ARBA" id="ARBA00022782"/>
    </source>
</evidence>
<dbReference type="PANTHER" id="PTHR34359:SF5">
    <property type="entry name" value="CLAVATA3_ESR (CLE)-RELATED PROTEIN 9"/>
    <property type="match status" value="1"/>
</dbReference>
<evidence type="ECO:0000313" key="7">
    <source>
        <dbReference type="EMBL" id="URE00413.1"/>
    </source>
</evidence>
<evidence type="ECO:0000256" key="5">
    <source>
        <dbReference type="SAM" id="Phobius"/>
    </source>
</evidence>
<dbReference type="OrthoDB" id="411524at2759"/>
<keyword evidence="8" id="KW-1185">Reference proteome</keyword>
<dbReference type="Proteomes" id="UP001055439">
    <property type="component" value="Chromosome 5"/>
</dbReference>
<protein>
    <submittedName>
        <fullName evidence="7">Glycosyl transferase family 8</fullName>
    </submittedName>
</protein>
<reference evidence="7" key="1">
    <citation type="submission" date="2022-05" db="EMBL/GenBank/DDBJ databases">
        <title>The Musa troglodytarum L. genome provides insights into the mechanism of non-climacteric behaviour and enrichment of carotenoids.</title>
        <authorList>
            <person name="Wang J."/>
        </authorList>
    </citation>
    <scope>NUCLEOTIDE SEQUENCE</scope>
    <source>
        <tissue evidence="7">Leaf</tissue>
    </source>
</reference>
<accession>A0A9E7JZE5</accession>
<dbReference type="AlphaFoldDB" id="A0A9E7JZE5"/>
<keyword evidence="5" id="KW-0472">Membrane</keyword>
<keyword evidence="3" id="KW-0221">Differentiation</keyword>
<sequence>MSFQNASRVHLFCLLGVTKLAGLCLSAVGREELPLFDPPPPLSSLHFPSSLELSNSSLNGTWSLRAMKCSFFSSATPHALIFVAIFLSLLTWAPSDESLSVHLRGCHRYQYQYHHHEESSWWSHGPPVWCHRFPLGELQPPPQPPSSREEIDPRYGVQKRLVPTGPNPLHN</sequence>
<gene>
    <name evidence="7" type="ORF">MUK42_22714</name>
</gene>
<name>A0A9E7JZE5_9LILI</name>
<dbReference type="InterPro" id="IPR039618">
    <property type="entry name" value="CLE9-13"/>
</dbReference>
<evidence type="ECO:0000256" key="4">
    <source>
        <dbReference type="SAM" id="MobiDB-lite"/>
    </source>
</evidence>
<evidence type="ECO:0000313" key="8">
    <source>
        <dbReference type="Proteomes" id="UP001055439"/>
    </source>
</evidence>
<dbReference type="EMBL" id="CP097507">
    <property type="protein sequence ID" value="URE00413.1"/>
    <property type="molecule type" value="Genomic_DNA"/>
</dbReference>
<dbReference type="GO" id="GO:0016740">
    <property type="term" value="F:transferase activity"/>
    <property type="evidence" value="ECO:0007669"/>
    <property type="project" value="UniProtKB-KW"/>
</dbReference>
<organism evidence="7 8">
    <name type="scientific">Musa troglodytarum</name>
    <name type="common">fe'i banana</name>
    <dbReference type="NCBI Taxonomy" id="320322"/>
    <lineage>
        <taxon>Eukaryota</taxon>
        <taxon>Viridiplantae</taxon>
        <taxon>Streptophyta</taxon>
        <taxon>Embryophyta</taxon>
        <taxon>Tracheophyta</taxon>
        <taxon>Spermatophyta</taxon>
        <taxon>Magnoliopsida</taxon>
        <taxon>Liliopsida</taxon>
        <taxon>Zingiberales</taxon>
        <taxon>Musaceae</taxon>
        <taxon>Musa</taxon>
    </lineage>
</organism>
<dbReference type="PANTHER" id="PTHR34359">
    <property type="entry name" value="CLAVATA3/ESR (CLE)-RELATED PROTEIN 10"/>
    <property type="match status" value="1"/>
</dbReference>
<comment type="similarity">
    <text evidence="1">Belongs to the CLV3/ESR signal peptide family.</text>
</comment>
<evidence type="ECO:0000256" key="6">
    <source>
        <dbReference type="SAM" id="SignalP"/>
    </source>
</evidence>
<feature type="signal peptide" evidence="6">
    <location>
        <begin position="1"/>
        <end position="26"/>
    </location>
</feature>
<dbReference type="GO" id="GO:0030154">
    <property type="term" value="P:cell differentiation"/>
    <property type="evidence" value="ECO:0007669"/>
    <property type="project" value="UniProtKB-KW"/>
</dbReference>
<keyword evidence="7" id="KW-0808">Transferase</keyword>
<keyword evidence="6" id="KW-0732">Signal</keyword>
<feature type="transmembrane region" description="Helical" evidence="5">
    <location>
        <begin position="71"/>
        <end position="93"/>
    </location>
</feature>
<proteinExistence type="inferred from homology"/>
<keyword evidence="5" id="KW-1133">Transmembrane helix</keyword>
<keyword evidence="5" id="KW-0812">Transmembrane</keyword>
<evidence type="ECO:0000256" key="2">
    <source>
        <dbReference type="ARBA" id="ARBA00022473"/>
    </source>
</evidence>
<evidence type="ECO:0000256" key="1">
    <source>
        <dbReference type="ARBA" id="ARBA00005416"/>
    </source>
</evidence>
<keyword evidence="2" id="KW-0217">Developmental protein</keyword>